<name>A0A3M7SJH3_BRAPC</name>
<evidence type="ECO:0000313" key="1">
    <source>
        <dbReference type="EMBL" id="RNA35770.1"/>
    </source>
</evidence>
<dbReference type="EMBL" id="REGN01001287">
    <property type="protein sequence ID" value="RNA35770.1"/>
    <property type="molecule type" value="Genomic_DNA"/>
</dbReference>
<sequence>MPYLIFAFNKNVRYQSNNLLHFDLALKIISKGSIFHFGIILIMSKNGQIFRSSSVQPTDKQTSSNVNLHQPKKIAYRNNISSYSLNQSQQSLFLGMNEDTHRTNDSFYKSAISNYQDFDPDLKFLNKSPQIYINSKVRGIK</sequence>
<organism evidence="1 2">
    <name type="scientific">Brachionus plicatilis</name>
    <name type="common">Marine rotifer</name>
    <name type="synonym">Brachionus muelleri</name>
    <dbReference type="NCBI Taxonomy" id="10195"/>
    <lineage>
        <taxon>Eukaryota</taxon>
        <taxon>Metazoa</taxon>
        <taxon>Spiralia</taxon>
        <taxon>Gnathifera</taxon>
        <taxon>Rotifera</taxon>
        <taxon>Eurotatoria</taxon>
        <taxon>Monogononta</taxon>
        <taxon>Pseudotrocha</taxon>
        <taxon>Ploima</taxon>
        <taxon>Brachionidae</taxon>
        <taxon>Brachionus</taxon>
    </lineage>
</organism>
<gene>
    <name evidence="1" type="ORF">BpHYR1_004509</name>
</gene>
<evidence type="ECO:0000313" key="2">
    <source>
        <dbReference type="Proteomes" id="UP000276133"/>
    </source>
</evidence>
<comment type="caution">
    <text evidence="1">The sequence shown here is derived from an EMBL/GenBank/DDBJ whole genome shotgun (WGS) entry which is preliminary data.</text>
</comment>
<reference evidence="1 2" key="1">
    <citation type="journal article" date="2018" name="Sci. Rep.">
        <title>Genomic signatures of local adaptation to the degree of environmental predictability in rotifers.</title>
        <authorList>
            <person name="Franch-Gras L."/>
            <person name="Hahn C."/>
            <person name="Garcia-Roger E.M."/>
            <person name="Carmona M.J."/>
            <person name="Serra M."/>
            <person name="Gomez A."/>
        </authorList>
    </citation>
    <scope>NUCLEOTIDE SEQUENCE [LARGE SCALE GENOMIC DNA]</scope>
    <source>
        <strain evidence="1">HYR1</strain>
    </source>
</reference>
<accession>A0A3M7SJH3</accession>
<proteinExistence type="predicted"/>
<dbReference type="Proteomes" id="UP000276133">
    <property type="component" value="Unassembled WGS sequence"/>
</dbReference>
<keyword evidence="2" id="KW-1185">Reference proteome</keyword>
<dbReference type="AlphaFoldDB" id="A0A3M7SJH3"/>
<protein>
    <submittedName>
        <fullName evidence="1">Uncharacterized protein</fullName>
    </submittedName>
</protein>